<dbReference type="InterPro" id="IPR013482">
    <property type="entry name" value="Molybde_CF_guanTrfase"/>
</dbReference>
<evidence type="ECO:0000259" key="9">
    <source>
        <dbReference type="Pfam" id="PF12804"/>
    </source>
</evidence>
<evidence type="ECO:0000256" key="7">
    <source>
        <dbReference type="ARBA" id="ARBA00023150"/>
    </source>
</evidence>
<dbReference type="GO" id="GO:1902758">
    <property type="term" value="P:bis(molybdopterin guanine dinucleotide)molybdenum biosynthetic process"/>
    <property type="evidence" value="ECO:0007669"/>
    <property type="project" value="TreeGrafter"/>
</dbReference>
<comment type="domain">
    <text evidence="8">The N-terminal domain determines nucleotide recognition and specific binding, while the C-terminal domain determines the specific binding to the target protein.</text>
</comment>
<keyword evidence="4 8" id="KW-0547">Nucleotide-binding</keyword>
<dbReference type="Proteomes" id="UP000534677">
    <property type="component" value="Unassembled WGS sequence"/>
</dbReference>
<comment type="similarity">
    <text evidence="8">Belongs to the MobA family.</text>
</comment>
<dbReference type="EMBL" id="JAAXCY010000014">
    <property type="protein sequence ID" value="MBC2410045.1"/>
    <property type="molecule type" value="Genomic_DNA"/>
</dbReference>
<dbReference type="EMBL" id="JAAXCZ010000009">
    <property type="protein sequence ID" value="MBC2382971.1"/>
    <property type="molecule type" value="Genomic_DNA"/>
</dbReference>
<dbReference type="SUPFAM" id="SSF53448">
    <property type="entry name" value="Nucleotide-diphospho-sugar transferases"/>
    <property type="match status" value="1"/>
</dbReference>
<dbReference type="GO" id="GO:0046872">
    <property type="term" value="F:metal ion binding"/>
    <property type="evidence" value="ECO:0007669"/>
    <property type="project" value="UniProtKB-KW"/>
</dbReference>
<evidence type="ECO:0000313" key="12">
    <source>
        <dbReference type="Proteomes" id="UP000520513"/>
    </source>
</evidence>
<comment type="catalytic activity">
    <reaction evidence="8">
        <text>Mo-molybdopterin + GTP + H(+) = Mo-molybdopterin guanine dinucleotide + diphosphate</text>
        <dbReference type="Rhea" id="RHEA:34243"/>
        <dbReference type="ChEBI" id="CHEBI:15378"/>
        <dbReference type="ChEBI" id="CHEBI:33019"/>
        <dbReference type="ChEBI" id="CHEBI:37565"/>
        <dbReference type="ChEBI" id="CHEBI:71302"/>
        <dbReference type="ChEBI" id="CHEBI:71310"/>
        <dbReference type="EC" id="2.7.7.77"/>
    </reaction>
</comment>
<comment type="subunit">
    <text evidence="8">Monomer.</text>
</comment>
<keyword evidence="13" id="KW-1185">Reference proteome</keyword>
<comment type="cofactor">
    <cofactor evidence="8">
        <name>Mg(2+)</name>
        <dbReference type="ChEBI" id="CHEBI:18420"/>
    </cofactor>
</comment>
<name>A0A7X1AT39_9PSED</name>
<dbReference type="Pfam" id="PF12804">
    <property type="entry name" value="NTP_transf_3"/>
    <property type="match status" value="1"/>
</dbReference>
<protein>
    <recommendedName>
        <fullName evidence="8">Molybdenum cofactor guanylyltransferase</fullName>
        <shortName evidence="8">MoCo guanylyltransferase</shortName>
        <ecNumber evidence="8">2.7.7.77</ecNumber>
    </recommendedName>
    <alternativeName>
        <fullName evidence="8">GTP:molybdopterin guanylyltransferase</fullName>
    </alternativeName>
    <alternativeName>
        <fullName evidence="8">Mo-MPT guanylyltransferase</fullName>
    </alternativeName>
    <alternativeName>
        <fullName evidence="8">Molybdopterin guanylyltransferase</fullName>
    </alternativeName>
    <alternativeName>
        <fullName evidence="8">Molybdopterin-guanine dinucleotide synthase</fullName>
        <shortName evidence="8">MGD synthase</shortName>
    </alternativeName>
</protein>
<sequence length="200" mass="21844">MPFDSSPLPCSILLLAGGRGQRMDGQDKGLLHWQGEPLIAHLQRLARPLTDDLIISCNRNHERYAAYADQLVSDDSPDFPGPLAGIRAGLAAARHGHLLILPCDVPNIDAGLLAELRKTAQRNPQLPVMVRHGEYWEPLICILPTALRDAVEQAWHAGERSPRKIFLQLGGVGLTCSADDPRLANLNTPELLLPRPGVSE</sequence>
<keyword evidence="11" id="KW-0548">Nucleotidyltransferase</keyword>
<comment type="subcellular location">
    <subcellularLocation>
        <location evidence="8">Cytoplasm</location>
    </subcellularLocation>
</comment>
<gene>
    <name evidence="8 11" type="primary">mobA</name>
    <name evidence="10" type="ORF">HF209_18675</name>
    <name evidence="11" type="ORF">HF257_28890</name>
</gene>
<dbReference type="GO" id="GO:0005737">
    <property type="term" value="C:cytoplasm"/>
    <property type="evidence" value="ECO:0007669"/>
    <property type="project" value="UniProtKB-SubCell"/>
</dbReference>
<dbReference type="InterPro" id="IPR029044">
    <property type="entry name" value="Nucleotide-diphossugar_trans"/>
</dbReference>
<keyword evidence="7 8" id="KW-0501">Molybdenum cofactor biosynthesis</keyword>
<feature type="binding site" evidence="8">
    <location>
        <position position="104"/>
    </location>
    <ligand>
        <name>Mg(2+)</name>
        <dbReference type="ChEBI" id="CHEBI:18420"/>
    </ligand>
</feature>
<comment type="caution">
    <text evidence="11">The sequence shown here is derived from an EMBL/GenBank/DDBJ whole genome shotgun (WGS) entry which is preliminary data.</text>
</comment>
<dbReference type="GO" id="GO:0005525">
    <property type="term" value="F:GTP binding"/>
    <property type="evidence" value="ECO:0007669"/>
    <property type="project" value="UniProtKB-UniRule"/>
</dbReference>
<evidence type="ECO:0000256" key="4">
    <source>
        <dbReference type="ARBA" id="ARBA00022741"/>
    </source>
</evidence>
<evidence type="ECO:0000256" key="2">
    <source>
        <dbReference type="ARBA" id="ARBA00022679"/>
    </source>
</evidence>
<dbReference type="EC" id="2.7.7.77" evidence="8"/>
<accession>A0A7X1AT39</accession>
<dbReference type="Gene3D" id="3.90.550.10">
    <property type="entry name" value="Spore Coat Polysaccharide Biosynthesis Protein SpsA, Chain A"/>
    <property type="match status" value="1"/>
</dbReference>
<evidence type="ECO:0000256" key="3">
    <source>
        <dbReference type="ARBA" id="ARBA00022723"/>
    </source>
</evidence>
<dbReference type="HAMAP" id="MF_00316">
    <property type="entry name" value="MobA"/>
    <property type="match status" value="1"/>
</dbReference>
<proteinExistence type="inferred from homology"/>
<evidence type="ECO:0000313" key="11">
    <source>
        <dbReference type="EMBL" id="MBC2410045.1"/>
    </source>
</evidence>
<feature type="binding site" evidence="8">
    <location>
        <position position="74"/>
    </location>
    <ligand>
        <name>GTP</name>
        <dbReference type="ChEBI" id="CHEBI:37565"/>
    </ligand>
</feature>
<comment type="function">
    <text evidence="8">Transfers a GMP moiety from GTP to Mo-molybdopterin (Mo-MPT) cofactor (Moco or molybdenum cofactor) to form Mo-molybdopterin guanine dinucleotide (Mo-MGD) cofactor.</text>
</comment>
<keyword evidence="5 8" id="KW-0460">Magnesium</keyword>
<feature type="binding site" evidence="8">
    <location>
        <position position="104"/>
    </location>
    <ligand>
        <name>GTP</name>
        <dbReference type="ChEBI" id="CHEBI:37565"/>
    </ligand>
</feature>
<comment type="caution">
    <text evidence="8">Lacks conserved residue(s) required for the propagation of feature annotation.</text>
</comment>
<evidence type="ECO:0000256" key="1">
    <source>
        <dbReference type="ARBA" id="ARBA00022490"/>
    </source>
</evidence>
<evidence type="ECO:0000313" key="13">
    <source>
        <dbReference type="Proteomes" id="UP000534677"/>
    </source>
</evidence>
<dbReference type="NCBIfam" id="TIGR02665">
    <property type="entry name" value="molyb_mobA"/>
    <property type="match status" value="1"/>
</dbReference>
<organism evidence="11 12">
    <name type="scientific">Pseudomonas cremoris</name>
    <dbReference type="NCBI Taxonomy" id="2724178"/>
    <lineage>
        <taxon>Bacteria</taxon>
        <taxon>Pseudomonadati</taxon>
        <taxon>Pseudomonadota</taxon>
        <taxon>Gammaproteobacteria</taxon>
        <taxon>Pseudomonadales</taxon>
        <taxon>Pseudomonadaceae</taxon>
        <taxon>Pseudomonas</taxon>
    </lineage>
</organism>
<feature type="binding site" evidence="8">
    <location>
        <begin position="15"/>
        <end position="17"/>
    </location>
    <ligand>
        <name>GTP</name>
        <dbReference type="ChEBI" id="CHEBI:37565"/>
    </ligand>
</feature>
<dbReference type="InterPro" id="IPR025877">
    <property type="entry name" value="MobA-like_NTP_Trfase"/>
</dbReference>
<dbReference type="PANTHER" id="PTHR19136">
    <property type="entry name" value="MOLYBDENUM COFACTOR GUANYLYLTRANSFERASE"/>
    <property type="match status" value="1"/>
</dbReference>
<feature type="domain" description="MobA-like NTP transferase" evidence="9">
    <location>
        <begin position="13"/>
        <end position="168"/>
    </location>
</feature>
<evidence type="ECO:0000313" key="10">
    <source>
        <dbReference type="EMBL" id="MBC2382971.1"/>
    </source>
</evidence>
<feature type="binding site" evidence="8">
    <location>
        <position position="28"/>
    </location>
    <ligand>
        <name>GTP</name>
        <dbReference type="ChEBI" id="CHEBI:37565"/>
    </ligand>
</feature>
<evidence type="ECO:0000256" key="8">
    <source>
        <dbReference type="HAMAP-Rule" id="MF_00316"/>
    </source>
</evidence>
<evidence type="ECO:0000256" key="5">
    <source>
        <dbReference type="ARBA" id="ARBA00022842"/>
    </source>
</evidence>
<dbReference type="Proteomes" id="UP000520513">
    <property type="component" value="Unassembled WGS sequence"/>
</dbReference>
<keyword evidence="1 8" id="KW-0963">Cytoplasm</keyword>
<keyword evidence="2 8" id="KW-0808">Transferase</keyword>
<keyword evidence="6 8" id="KW-0342">GTP-binding</keyword>
<dbReference type="CDD" id="cd02503">
    <property type="entry name" value="MobA"/>
    <property type="match status" value="1"/>
</dbReference>
<dbReference type="RefSeq" id="WP_185708825.1">
    <property type="nucleotide sequence ID" value="NZ_JAAXCY010000014.1"/>
</dbReference>
<evidence type="ECO:0000256" key="6">
    <source>
        <dbReference type="ARBA" id="ARBA00023134"/>
    </source>
</evidence>
<reference evidence="12 13" key="1">
    <citation type="submission" date="2020-04" db="EMBL/GenBank/DDBJ databases">
        <title>Pseudomonas crami sp. nov., a novel proteolytic bacterial species isolated from cream.</title>
        <authorList>
            <person name="Hofmann K."/>
            <person name="Woller A."/>
            <person name="Huptas C."/>
            <person name="Wenning M."/>
            <person name="Scherer S."/>
            <person name="Doll E.V."/>
        </authorList>
    </citation>
    <scope>NUCLEOTIDE SEQUENCE [LARGE SCALE GENOMIC DNA]</scope>
    <source>
        <strain evidence="10 13">WS 5096</strain>
        <strain evidence="11 12">WS 5106</strain>
    </source>
</reference>
<keyword evidence="3 8" id="KW-0479">Metal-binding</keyword>
<dbReference type="AlphaFoldDB" id="A0A7X1AT39"/>
<dbReference type="PANTHER" id="PTHR19136:SF81">
    <property type="entry name" value="MOLYBDENUM COFACTOR GUANYLYLTRANSFERASE"/>
    <property type="match status" value="1"/>
</dbReference>
<dbReference type="GO" id="GO:0061603">
    <property type="term" value="F:molybdenum cofactor guanylyltransferase activity"/>
    <property type="evidence" value="ECO:0007669"/>
    <property type="project" value="UniProtKB-EC"/>
</dbReference>